<reference evidence="2" key="1">
    <citation type="submission" date="2019-01" db="EMBL/GenBank/DDBJ databases">
        <title>Draft genome sequences of three monokaryotic isolates of the white-rot basidiomycete fungus Dichomitus squalens.</title>
        <authorList>
            <consortium name="DOE Joint Genome Institute"/>
            <person name="Lopez S.C."/>
            <person name="Andreopoulos B."/>
            <person name="Pangilinan J."/>
            <person name="Lipzen A."/>
            <person name="Riley R."/>
            <person name="Ahrendt S."/>
            <person name="Ng V."/>
            <person name="Barry K."/>
            <person name="Daum C."/>
            <person name="Grigoriev I.V."/>
            <person name="Hilden K.S."/>
            <person name="Makela M.R."/>
            <person name="de Vries R.P."/>
        </authorList>
    </citation>
    <scope>NUCLEOTIDE SEQUENCE [LARGE SCALE GENOMIC DNA]</scope>
    <source>
        <strain evidence="2">OM18370.1</strain>
    </source>
</reference>
<feature type="region of interest" description="Disordered" evidence="1">
    <location>
        <begin position="135"/>
        <end position="167"/>
    </location>
</feature>
<sequence>MLLHCAFDQTLPSNHLGMIAPRMRAAGANPSACRHSGRVEWNLRRHSEAVSGNPNTDARLPTQGAQFLQPPTHPSIQSSFLTSASTQCPPRRRRKQGTTDVSRWRLCAPRSPGCERAPTAVASRRTCLFYRRSRRETSDGNRARRRGSRECGARSGTGVRAPRPKGFDFAHTSRRILLPRVRKGRSYT</sequence>
<proteinExistence type="predicted"/>
<gene>
    <name evidence="2" type="ORF">BD311DRAFT_749285</name>
</gene>
<dbReference type="EMBL" id="ML143392">
    <property type="protein sequence ID" value="TBU33128.1"/>
    <property type="molecule type" value="Genomic_DNA"/>
</dbReference>
<feature type="compositionally biased region" description="Basic and acidic residues" evidence="1">
    <location>
        <begin position="135"/>
        <end position="152"/>
    </location>
</feature>
<accession>A0A4Q9N042</accession>
<dbReference type="Proteomes" id="UP000292957">
    <property type="component" value="Unassembled WGS sequence"/>
</dbReference>
<name>A0A4Q9N042_9APHY</name>
<evidence type="ECO:0000313" key="2">
    <source>
        <dbReference type="EMBL" id="TBU33128.1"/>
    </source>
</evidence>
<protein>
    <submittedName>
        <fullName evidence="2">Uncharacterized protein</fullName>
    </submittedName>
</protein>
<evidence type="ECO:0000256" key="1">
    <source>
        <dbReference type="SAM" id="MobiDB-lite"/>
    </source>
</evidence>
<dbReference type="AlphaFoldDB" id="A0A4Q9N042"/>
<feature type="region of interest" description="Disordered" evidence="1">
    <location>
        <begin position="81"/>
        <end position="101"/>
    </location>
</feature>
<organism evidence="2">
    <name type="scientific">Dichomitus squalens</name>
    <dbReference type="NCBI Taxonomy" id="114155"/>
    <lineage>
        <taxon>Eukaryota</taxon>
        <taxon>Fungi</taxon>
        <taxon>Dikarya</taxon>
        <taxon>Basidiomycota</taxon>
        <taxon>Agaricomycotina</taxon>
        <taxon>Agaricomycetes</taxon>
        <taxon>Polyporales</taxon>
        <taxon>Polyporaceae</taxon>
        <taxon>Dichomitus</taxon>
    </lineage>
</organism>